<sequence length="130" mass="14747">MALQHQNRLPSLTVAFSCWFQDTVSHVAAHVLCYSFIVNQIRWQTYRLTICTDVFACMPWRLCHAHYGWTKHPAPRPCLCRAEIPLMPRSEGVRSRLPHLALKWQASASSLGLLAKSIRPAPACSPYTVC</sequence>
<name>A0A6A6DWM9_9PEZI</name>
<accession>A0A6A6DWM9</accession>
<reference evidence="1" key="1">
    <citation type="journal article" date="2020" name="Stud. Mycol.">
        <title>101 Dothideomycetes genomes: a test case for predicting lifestyles and emergence of pathogens.</title>
        <authorList>
            <person name="Haridas S."/>
            <person name="Albert R."/>
            <person name="Binder M."/>
            <person name="Bloem J."/>
            <person name="Labutti K."/>
            <person name="Salamov A."/>
            <person name="Andreopoulos B."/>
            <person name="Baker S."/>
            <person name="Barry K."/>
            <person name="Bills G."/>
            <person name="Bluhm B."/>
            <person name="Cannon C."/>
            <person name="Castanera R."/>
            <person name="Culley D."/>
            <person name="Daum C."/>
            <person name="Ezra D."/>
            <person name="Gonzalez J."/>
            <person name="Henrissat B."/>
            <person name="Kuo A."/>
            <person name="Liang C."/>
            <person name="Lipzen A."/>
            <person name="Lutzoni F."/>
            <person name="Magnuson J."/>
            <person name="Mondo S."/>
            <person name="Nolan M."/>
            <person name="Ohm R."/>
            <person name="Pangilinan J."/>
            <person name="Park H.-J."/>
            <person name="Ramirez L."/>
            <person name="Alfaro M."/>
            <person name="Sun H."/>
            <person name="Tritt A."/>
            <person name="Yoshinaga Y."/>
            <person name="Zwiers L.-H."/>
            <person name="Turgeon B."/>
            <person name="Goodwin S."/>
            <person name="Spatafora J."/>
            <person name="Crous P."/>
            <person name="Grigoriev I."/>
        </authorList>
    </citation>
    <scope>NUCLEOTIDE SEQUENCE</scope>
    <source>
        <strain evidence="1">CBS 207.26</strain>
    </source>
</reference>
<protein>
    <submittedName>
        <fullName evidence="1">Uncharacterized protein</fullName>
    </submittedName>
</protein>
<evidence type="ECO:0000313" key="2">
    <source>
        <dbReference type="Proteomes" id="UP000800200"/>
    </source>
</evidence>
<proteinExistence type="predicted"/>
<evidence type="ECO:0000313" key="1">
    <source>
        <dbReference type="EMBL" id="KAF2183984.1"/>
    </source>
</evidence>
<gene>
    <name evidence="1" type="ORF">K469DRAFT_204494</name>
</gene>
<organism evidence="1 2">
    <name type="scientific">Zopfia rhizophila CBS 207.26</name>
    <dbReference type="NCBI Taxonomy" id="1314779"/>
    <lineage>
        <taxon>Eukaryota</taxon>
        <taxon>Fungi</taxon>
        <taxon>Dikarya</taxon>
        <taxon>Ascomycota</taxon>
        <taxon>Pezizomycotina</taxon>
        <taxon>Dothideomycetes</taxon>
        <taxon>Dothideomycetes incertae sedis</taxon>
        <taxon>Zopfiaceae</taxon>
        <taxon>Zopfia</taxon>
    </lineage>
</organism>
<keyword evidence="2" id="KW-1185">Reference proteome</keyword>
<dbReference type="EMBL" id="ML994640">
    <property type="protein sequence ID" value="KAF2183984.1"/>
    <property type="molecule type" value="Genomic_DNA"/>
</dbReference>
<dbReference type="Proteomes" id="UP000800200">
    <property type="component" value="Unassembled WGS sequence"/>
</dbReference>
<dbReference type="AlphaFoldDB" id="A0A6A6DWM9"/>